<gene>
    <name evidence="11" type="ORF">OXX778_LOCUS12946</name>
</gene>
<evidence type="ECO:0000256" key="4">
    <source>
        <dbReference type="ARBA" id="ARBA00022958"/>
    </source>
</evidence>
<name>A0A814BQ24_9BILA</name>
<comment type="caution">
    <text evidence="11">The sequence shown here is derived from an EMBL/GenBank/DDBJ whole genome shotgun (WGS) entry which is preliminary data.</text>
</comment>
<dbReference type="PANTHER" id="PTHR47735">
    <property type="entry name" value="POTASSIUM VOLTAGE-GATED CHANNEL SUBFAMILY KQT MEMBER 4"/>
    <property type="match status" value="1"/>
</dbReference>
<evidence type="ECO:0000256" key="8">
    <source>
        <dbReference type="SAM" id="Coils"/>
    </source>
</evidence>
<evidence type="ECO:0000256" key="2">
    <source>
        <dbReference type="ARBA" id="ARBA00022448"/>
    </source>
</evidence>
<keyword evidence="8" id="KW-0175">Coiled coil</keyword>
<evidence type="ECO:0000256" key="5">
    <source>
        <dbReference type="ARBA" id="ARBA00023065"/>
    </source>
</evidence>
<keyword evidence="4" id="KW-0630">Potassium</keyword>
<comment type="catalytic activity">
    <reaction evidence="7">
        <text>K(+)(in) = K(+)(out)</text>
        <dbReference type="Rhea" id="RHEA:29463"/>
        <dbReference type="ChEBI" id="CHEBI:29103"/>
    </reaction>
</comment>
<dbReference type="AlphaFoldDB" id="A0A814BQ24"/>
<feature type="region of interest" description="Disordered" evidence="9">
    <location>
        <begin position="250"/>
        <end position="287"/>
    </location>
</feature>
<keyword evidence="5" id="KW-0406">Ion transport</keyword>
<feature type="coiled-coil region" evidence="8">
    <location>
        <begin position="477"/>
        <end position="511"/>
    </location>
</feature>
<evidence type="ECO:0000313" key="11">
    <source>
        <dbReference type="EMBL" id="CAF0931766.1"/>
    </source>
</evidence>
<dbReference type="OrthoDB" id="8879391at2759"/>
<feature type="region of interest" description="Disordered" evidence="9">
    <location>
        <begin position="177"/>
        <end position="207"/>
    </location>
</feature>
<evidence type="ECO:0000256" key="9">
    <source>
        <dbReference type="SAM" id="MobiDB-lite"/>
    </source>
</evidence>
<feature type="domain" description="Potassium channel voltage dependent KCNQ C-terminal" evidence="10">
    <location>
        <begin position="254"/>
        <end position="393"/>
    </location>
</feature>
<dbReference type="InterPro" id="IPR003937">
    <property type="entry name" value="K_chnl_volt-dep_KCNQ"/>
</dbReference>
<evidence type="ECO:0000256" key="6">
    <source>
        <dbReference type="ARBA" id="ARBA00023303"/>
    </source>
</evidence>
<evidence type="ECO:0000256" key="3">
    <source>
        <dbReference type="ARBA" id="ARBA00022475"/>
    </source>
</evidence>
<sequence length="709" mass="81958">MYNRIWRCLSRILGSGFALKVQAMQRQKHLNRRRAPAARLIQCLWRCYAADPNSMSTATWKMHTKAIANQHQSILPSLSQPPNIPEYSIANLAKPYISNNSFLNRVTSLKRRTPPLSATGEQKQLNENKSYVKTNSLIQLPYSTGTNVEMLHTRRDAIVIPGLFNSQTSVYTYNAPNSQVSSPSPETLLQESDSPTNEFTHVGNRPNNPYVVALQQVSSRSQQYAQNDHSKVAPVKSSFAHRTLNFLSELNSSNGKSENDELLGNEGNHTSGNTNHHHHHSNKPQLTLQQKNAIRAVRKIAYFVARRKFKEALRPYDVTDVIEQYSAGNLDMLARIKTLQFRLDKILGSTKAKDCYDSCSISLASRIVKVERQIDDIGLKFDKFITAYSIDMKVLLDKSNKSLVQKERLFHRNNLIFENNSQLKFEERKQTSLDKRAKTILAKSNLLNKNPSQYDKLAQRRLSLNKKLSSLSIDEEGTTDENEINEEKIKLEKLREQQELINKQIIEVMTNLNNKCKNEVEDPYEYNDEDYYYDDFNYDNDEIEIGSPSCDLNKLKKIRPHKTTLKHENKRIAENIDKLYKLSKSEFSIKYSAKRNKNLKALMKKYLLNAINRDSLLTNQVKIRRFKSDSSLYQEPFKQPKKLSSLNHLKYTGLKMLDKSFKLDCNRKKRVQISQNFHLIQMNENECLITNEEKDTVNCLVYNENESKK</sequence>
<proteinExistence type="predicted"/>
<feature type="compositionally biased region" description="Polar residues" evidence="9">
    <location>
        <begin position="177"/>
        <end position="199"/>
    </location>
</feature>
<dbReference type="GO" id="GO:0008076">
    <property type="term" value="C:voltage-gated potassium channel complex"/>
    <property type="evidence" value="ECO:0007669"/>
    <property type="project" value="TreeGrafter"/>
</dbReference>
<evidence type="ECO:0000256" key="1">
    <source>
        <dbReference type="ARBA" id="ARBA00004651"/>
    </source>
</evidence>
<keyword evidence="3" id="KW-0472">Membrane</keyword>
<organism evidence="11 12">
    <name type="scientific">Brachionus calyciflorus</name>
    <dbReference type="NCBI Taxonomy" id="104777"/>
    <lineage>
        <taxon>Eukaryota</taxon>
        <taxon>Metazoa</taxon>
        <taxon>Spiralia</taxon>
        <taxon>Gnathifera</taxon>
        <taxon>Rotifera</taxon>
        <taxon>Eurotatoria</taxon>
        <taxon>Monogononta</taxon>
        <taxon>Pseudotrocha</taxon>
        <taxon>Ploima</taxon>
        <taxon>Brachionidae</taxon>
        <taxon>Brachionus</taxon>
    </lineage>
</organism>
<dbReference type="EMBL" id="CAJNOC010002418">
    <property type="protein sequence ID" value="CAF0931766.1"/>
    <property type="molecule type" value="Genomic_DNA"/>
</dbReference>
<dbReference type="Pfam" id="PF03520">
    <property type="entry name" value="KCNQ_channel"/>
    <property type="match status" value="1"/>
</dbReference>
<evidence type="ECO:0000256" key="7">
    <source>
        <dbReference type="ARBA" id="ARBA00034430"/>
    </source>
</evidence>
<dbReference type="InterPro" id="IPR013821">
    <property type="entry name" value="K_chnl_volt-dep_KCNQ_C"/>
</dbReference>
<keyword evidence="6" id="KW-0407">Ion channel</keyword>
<dbReference type="Proteomes" id="UP000663879">
    <property type="component" value="Unassembled WGS sequence"/>
</dbReference>
<keyword evidence="2" id="KW-0813">Transport</keyword>
<comment type="subcellular location">
    <subcellularLocation>
        <location evidence="1">Cell membrane</location>
        <topology evidence="1">Multi-pass membrane protein</topology>
    </subcellularLocation>
</comment>
<reference evidence="11" key="1">
    <citation type="submission" date="2021-02" db="EMBL/GenBank/DDBJ databases">
        <authorList>
            <person name="Nowell W R."/>
        </authorList>
    </citation>
    <scope>NUCLEOTIDE SEQUENCE</scope>
    <source>
        <strain evidence="11">Ploen Becks lab</strain>
    </source>
</reference>
<keyword evidence="3" id="KW-1003">Cell membrane</keyword>
<dbReference type="Gene3D" id="6.10.140.1910">
    <property type="match status" value="2"/>
</dbReference>
<dbReference type="PANTHER" id="PTHR47735:SF9">
    <property type="entry name" value="POTASSIUM VOLTAGE-GATED CHANNEL SUBFAMILY KQT MEMBER 4-LIKE ISOFORM X1"/>
    <property type="match status" value="1"/>
</dbReference>
<evidence type="ECO:0000313" key="12">
    <source>
        <dbReference type="Proteomes" id="UP000663879"/>
    </source>
</evidence>
<keyword evidence="12" id="KW-1185">Reference proteome</keyword>
<accession>A0A814BQ24</accession>
<evidence type="ECO:0000259" key="10">
    <source>
        <dbReference type="Pfam" id="PF03520"/>
    </source>
</evidence>
<dbReference type="GO" id="GO:0005249">
    <property type="term" value="F:voltage-gated potassium channel activity"/>
    <property type="evidence" value="ECO:0007669"/>
    <property type="project" value="InterPro"/>
</dbReference>
<protein>
    <recommendedName>
        <fullName evidence="10">Potassium channel voltage dependent KCNQ C-terminal domain-containing protein</fullName>
    </recommendedName>
</protein>